<feature type="transmembrane region" description="Helical" evidence="2">
    <location>
        <begin position="159"/>
        <end position="183"/>
    </location>
</feature>
<reference evidence="4 5" key="1">
    <citation type="submission" date="2021-08" db="EMBL/GenBank/DDBJ databases">
        <title>Draft Genome Sequence of Phanerochaete sordida strain YK-624.</title>
        <authorList>
            <person name="Mori T."/>
            <person name="Dohra H."/>
            <person name="Suzuki T."/>
            <person name="Kawagishi H."/>
            <person name="Hirai H."/>
        </authorList>
    </citation>
    <scope>NUCLEOTIDE SEQUENCE [LARGE SCALE GENOMIC DNA]</scope>
    <source>
        <strain evidence="4 5">YK-624</strain>
    </source>
</reference>
<dbReference type="PANTHER" id="PTHR40465:SF1">
    <property type="entry name" value="DUF6534 DOMAIN-CONTAINING PROTEIN"/>
    <property type="match status" value="1"/>
</dbReference>
<feature type="region of interest" description="Disordered" evidence="1">
    <location>
        <begin position="301"/>
        <end position="333"/>
    </location>
</feature>
<feature type="domain" description="DUF6534" evidence="3">
    <location>
        <begin position="169"/>
        <end position="253"/>
    </location>
</feature>
<dbReference type="PANTHER" id="PTHR40465">
    <property type="entry name" value="CHROMOSOME 1, WHOLE GENOME SHOTGUN SEQUENCE"/>
    <property type="match status" value="1"/>
</dbReference>
<evidence type="ECO:0000259" key="3">
    <source>
        <dbReference type="Pfam" id="PF20152"/>
    </source>
</evidence>
<name>A0A9P3FXF6_9APHY</name>
<keyword evidence="2" id="KW-0472">Membrane</keyword>
<dbReference type="OrthoDB" id="3183258at2759"/>
<evidence type="ECO:0000256" key="1">
    <source>
        <dbReference type="SAM" id="MobiDB-lite"/>
    </source>
</evidence>
<keyword evidence="2" id="KW-1133">Transmembrane helix</keyword>
<evidence type="ECO:0000256" key="2">
    <source>
        <dbReference type="SAM" id="Phobius"/>
    </source>
</evidence>
<gene>
    <name evidence="4" type="ORF">PsYK624_001040</name>
</gene>
<feature type="transmembrane region" description="Helical" evidence="2">
    <location>
        <begin position="121"/>
        <end position="147"/>
    </location>
</feature>
<dbReference type="EMBL" id="BPQB01000001">
    <property type="protein sequence ID" value="GJE84030.1"/>
    <property type="molecule type" value="Genomic_DNA"/>
</dbReference>
<keyword evidence="5" id="KW-1185">Reference proteome</keyword>
<feature type="transmembrane region" description="Helical" evidence="2">
    <location>
        <begin position="18"/>
        <end position="39"/>
    </location>
</feature>
<feature type="transmembrane region" description="Helical" evidence="2">
    <location>
        <begin position="97"/>
        <end position="114"/>
    </location>
</feature>
<feature type="transmembrane region" description="Helical" evidence="2">
    <location>
        <begin position="51"/>
        <end position="72"/>
    </location>
</feature>
<comment type="caution">
    <text evidence="4">The sequence shown here is derived from an EMBL/GenBank/DDBJ whole genome shotgun (WGS) entry which is preliminary data.</text>
</comment>
<feature type="compositionally biased region" description="Low complexity" evidence="1">
    <location>
        <begin position="314"/>
        <end position="325"/>
    </location>
</feature>
<evidence type="ECO:0000313" key="4">
    <source>
        <dbReference type="EMBL" id="GJE84030.1"/>
    </source>
</evidence>
<dbReference type="AlphaFoldDB" id="A0A9P3FXF6"/>
<sequence>MQLSDGGKVAEVLHGPSLIGIFLNLLLYGVVVTQVRTYYDSFPKDPFWMKAYVGALLLADTLNSAFNMAWIYNVLVNHFGDMEALSEADWLFGSEEAMAGIIATMVQFFFAWRLKVLTKNWYIVGVVVLSSSVSGLCAIGTAIGIAIKPHFSDFQRLDVVAIPWLVACTLSDVLIALALSLYLRKHKTGFAHTDNVVNKIIRSTVQNGLLTASFTVAHIVSFLASPTGIHMIFNYAVVKLYTNSVMSSLNSRKDWMVSLSGEHSSGNRGGAAMSNFVTANRSIHPQVTINVETHEMVDVGPLPKHDPEWPDMVSSHSSASKRSVSGDPKAYGV</sequence>
<dbReference type="Proteomes" id="UP000703269">
    <property type="component" value="Unassembled WGS sequence"/>
</dbReference>
<dbReference type="InterPro" id="IPR045339">
    <property type="entry name" value="DUF6534"/>
</dbReference>
<evidence type="ECO:0000313" key="5">
    <source>
        <dbReference type="Proteomes" id="UP000703269"/>
    </source>
</evidence>
<protein>
    <recommendedName>
        <fullName evidence="3">DUF6534 domain-containing protein</fullName>
    </recommendedName>
</protein>
<accession>A0A9P3FXF6</accession>
<organism evidence="4 5">
    <name type="scientific">Phanerochaete sordida</name>
    <dbReference type="NCBI Taxonomy" id="48140"/>
    <lineage>
        <taxon>Eukaryota</taxon>
        <taxon>Fungi</taxon>
        <taxon>Dikarya</taxon>
        <taxon>Basidiomycota</taxon>
        <taxon>Agaricomycotina</taxon>
        <taxon>Agaricomycetes</taxon>
        <taxon>Polyporales</taxon>
        <taxon>Phanerochaetaceae</taxon>
        <taxon>Phanerochaete</taxon>
    </lineage>
</organism>
<keyword evidence="2" id="KW-0812">Transmembrane</keyword>
<dbReference type="Pfam" id="PF20152">
    <property type="entry name" value="DUF6534"/>
    <property type="match status" value="1"/>
</dbReference>
<proteinExistence type="predicted"/>